<dbReference type="AlphaFoldDB" id="A0AAD4WI86"/>
<sequence length="79" mass="8877">MAEGTEEELEQRFLGVFEQTLPRLSLRHGAIHRPPREMACRRMEWHGLSGLVVPTPTLCHEQACRAAGSNHSQGLTNEN</sequence>
<proteinExistence type="predicted"/>
<keyword evidence="2" id="KW-1185">Reference proteome</keyword>
<evidence type="ECO:0000313" key="2">
    <source>
        <dbReference type="Proteomes" id="UP001054821"/>
    </source>
</evidence>
<reference evidence="1 2" key="1">
    <citation type="journal article" date="2022" name="G3 (Bethesda)">
        <title>Whole-genome sequence and methylome profiling of the almond [Prunus dulcis (Mill.) D.A. Webb] cultivar 'Nonpareil'.</title>
        <authorList>
            <person name="D'Amico-Willman K.M."/>
            <person name="Ouma W.Z."/>
            <person name="Meulia T."/>
            <person name="Sideli G.M."/>
            <person name="Gradziel T.M."/>
            <person name="Fresnedo-Ramirez J."/>
        </authorList>
    </citation>
    <scope>NUCLEOTIDE SEQUENCE [LARGE SCALE GENOMIC DNA]</scope>
    <source>
        <strain evidence="1">Clone GOH B32 T37-40</strain>
    </source>
</reference>
<dbReference type="EMBL" id="JAJFAZ020000002">
    <property type="protein sequence ID" value="KAI5344013.1"/>
    <property type="molecule type" value="Genomic_DNA"/>
</dbReference>
<name>A0AAD4WI86_PRUDU</name>
<gene>
    <name evidence="1" type="ORF">L3X38_011890</name>
</gene>
<organism evidence="1 2">
    <name type="scientific">Prunus dulcis</name>
    <name type="common">Almond</name>
    <name type="synonym">Amygdalus dulcis</name>
    <dbReference type="NCBI Taxonomy" id="3755"/>
    <lineage>
        <taxon>Eukaryota</taxon>
        <taxon>Viridiplantae</taxon>
        <taxon>Streptophyta</taxon>
        <taxon>Embryophyta</taxon>
        <taxon>Tracheophyta</taxon>
        <taxon>Spermatophyta</taxon>
        <taxon>Magnoliopsida</taxon>
        <taxon>eudicotyledons</taxon>
        <taxon>Gunneridae</taxon>
        <taxon>Pentapetalae</taxon>
        <taxon>rosids</taxon>
        <taxon>fabids</taxon>
        <taxon>Rosales</taxon>
        <taxon>Rosaceae</taxon>
        <taxon>Amygdaloideae</taxon>
        <taxon>Amygdaleae</taxon>
        <taxon>Prunus</taxon>
    </lineage>
</organism>
<dbReference type="Proteomes" id="UP001054821">
    <property type="component" value="Chromosome 2"/>
</dbReference>
<accession>A0AAD4WI86</accession>
<evidence type="ECO:0000313" key="1">
    <source>
        <dbReference type="EMBL" id="KAI5344013.1"/>
    </source>
</evidence>
<comment type="caution">
    <text evidence="1">The sequence shown here is derived from an EMBL/GenBank/DDBJ whole genome shotgun (WGS) entry which is preliminary data.</text>
</comment>
<protein>
    <submittedName>
        <fullName evidence="1">Uncharacterized protein</fullName>
    </submittedName>
</protein>